<accession>A0ABR0N491</accession>
<protein>
    <submittedName>
        <fullName evidence="2">Uncharacterized protein</fullName>
    </submittedName>
</protein>
<evidence type="ECO:0000313" key="3">
    <source>
        <dbReference type="Proteomes" id="UP001358586"/>
    </source>
</evidence>
<name>A0ABR0N491_GOSAR</name>
<reference evidence="2 3" key="1">
    <citation type="submission" date="2023-03" db="EMBL/GenBank/DDBJ databases">
        <title>WGS of Gossypium arboreum.</title>
        <authorList>
            <person name="Yu D."/>
        </authorList>
    </citation>
    <scope>NUCLEOTIDE SEQUENCE [LARGE SCALE GENOMIC DNA]</scope>
    <source>
        <tissue evidence="2">Leaf</tissue>
    </source>
</reference>
<feature type="region of interest" description="Disordered" evidence="1">
    <location>
        <begin position="45"/>
        <end position="69"/>
    </location>
</feature>
<organism evidence="2 3">
    <name type="scientific">Gossypium arboreum</name>
    <name type="common">Tree cotton</name>
    <name type="synonym">Gossypium nanking</name>
    <dbReference type="NCBI Taxonomy" id="29729"/>
    <lineage>
        <taxon>Eukaryota</taxon>
        <taxon>Viridiplantae</taxon>
        <taxon>Streptophyta</taxon>
        <taxon>Embryophyta</taxon>
        <taxon>Tracheophyta</taxon>
        <taxon>Spermatophyta</taxon>
        <taxon>Magnoliopsida</taxon>
        <taxon>eudicotyledons</taxon>
        <taxon>Gunneridae</taxon>
        <taxon>Pentapetalae</taxon>
        <taxon>rosids</taxon>
        <taxon>malvids</taxon>
        <taxon>Malvales</taxon>
        <taxon>Malvaceae</taxon>
        <taxon>Malvoideae</taxon>
        <taxon>Gossypium</taxon>
    </lineage>
</organism>
<keyword evidence="3" id="KW-1185">Reference proteome</keyword>
<dbReference type="Proteomes" id="UP001358586">
    <property type="component" value="Chromosome 11"/>
</dbReference>
<sequence>MDPGDPYFGVSQPAWAGHFGGLVSGIFSPHAVQYANRPYFGPYSRPFRPNSGQGPSRNLGRSQGDLNDGGGQLNVVGRFSQPTPPYGYVSQQFPGSTVANCVDVEGTLATAPPKVPWRTKPRAWVFDVDDSQCIGLPRIPNFRALNFSDASHYDSSYSSGDPYIPISIGSSYDSQQNG</sequence>
<gene>
    <name evidence="2" type="ORF">PVK06_039680</name>
</gene>
<comment type="caution">
    <text evidence="2">The sequence shown here is derived from an EMBL/GenBank/DDBJ whole genome shotgun (WGS) entry which is preliminary data.</text>
</comment>
<evidence type="ECO:0000313" key="2">
    <source>
        <dbReference type="EMBL" id="KAK5785128.1"/>
    </source>
</evidence>
<dbReference type="EMBL" id="JARKNE010000011">
    <property type="protein sequence ID" value="KAK5785128.1"/>
    <property type="molecule type" value="Genomic_DNA"/>
</dbReference>
<proteinExistence type="predicted"/>
<feature type="compositionally biased region" description="Polar residues" evidence="1">
    <location>
        <begin position="50"/>
        <end position="65"/>
    </location>
</feature>
<evidence type="ECO:0000256" key="1">
    <source>
        <dbReference type="SAM" id="MobiDB-lite"/>
    </source>
</evidence>